<evidence type="ECO:0000313" key="4">
    <source>
        <dbReference type="Proteomes" id="UP000317303"/>
    </source>
</evidence>
<comment type="caution">
    <text evidence="3">The sequence shown here is derived from an EMBL/GenBank/DDBJ whole genome shotgun (WGS) entry which is preliminary data.</text>
</comment>
<dbReference type="EMBL" id="VLJV01000001">
    <property type="protein sequence ID" value="TWH18292.1"/>
    <property type="molecule type" value="Genomic_DNA"/>
</dbReference>
<dbReference type="Pfam" id="PF09346">
    <property type="entry name" value="SMI1_KNR4"/>
    <property type="match status" value="1"/>
</dbReference>
<dbReference type="SUPFAM" id="SSF160631">
    <property type="entry name" value="SMI1/KNR4-like"/>
    <property type="match status" value="1"/>
</dbReference>
<protein>
    <recommendedName>
        <fullName evidence="2">Knr4/Smi1-like domain-containing protein</fullName>
    </recommendedName>
</protein>
<reference evidence="3 4" key="1">
    <citation type="submission" date="2019-07" db="EMBL/GenBank/DDBJ databases">
        <title>R&amp;d 2014.</title>
        <authorList>
            <person name="Klenk H.-P."/>
        </authorList>
    </citation>
    <scope>NUCLEOTIDE SEQUENCE [LARGE SCALE GENOMIC DNA]</scope>
    <source>
        <strain evidence="3 4">DSM 43194</strain>
    </source>
</reference>
<dbReference type="AlphaFoldDB" id="A0A660C460"/>
<feature type="compositionally biased region" description="Low complexity" evidence="1">
    <location>
        <begin position="120"/>
        <end position="135"/>
    </location>
</feature>
<dbReference type="InterPro" id="IPR037883">
    <property type="entry name" value="Knr4/Smi1-like_sf"/>
</dbReference>
<evidence type="ECO:0000259" key="2">
    <source>
        <dbReference type="SMART" id="SM00860"/>
    </source>
</evidence>
<proteinExistence type="predicted"/>
<sequence length="338" mass="36353">MTSGTREHPEGAVRTLLTGTDEAVDATVTHEALLLACAGALDDSDRLVRHWVAATGRSADRLAATAVTARAWAMLLAARDPQPDWAEELTPLDLDAEQQAHEKVLAERDPLPPRGRRQRAAAADAEHAAATGDTEAATEALQRWAEIAREIPKPDAATLAACRHVAPLLVSGVLAVEPDWAWNYTAALVAALDQRYRVDRPRGSWRDLVDAVMRLRGEPGATPPPASPAAIDRAEQTLGLPLSDEFRAFLLTCDGLRADVVFPRLLGVADLTPGAEPGTVTISDPPSLTLWPSGEVTEDDELFGRTVHTGFRAVLEEHLRLLEASEARISDLGEPGER</sequence>
<dbReference type="Proteomes" id="UP000317303">
    <property type="component" value="Unassembled WGS sequence"/>
</dbReference>
<keyword evidence="4" id="KW-1185">Reference proteome</keyword>
<dbReference type="SMART" id="SM00860">
    <property type="entry name" value="SMI1_KNR4"/>
    <property type="match status" value="1"/>
</dbReference>
<evidence type="ECO:0000313" key="3">
    <source>
        <dbReference type="EMBL" id="TWH18292.1"/>
    </source>
</evidence>
<dbReference type="RefSeq" id="WP_048807673.1">
    <property type="nucleotide sequence ID" value="NZ_JOIJ01000012.1"/>
</dbReference>
<gene>
    <name evidence="3" type="ORF">JD82_00108</name>
</gene>
<feature type="domain" description="Knr4/Smi1-like" evidence="2">
    <location>
        <begin position="225"/>
        <end position="321"/>
    </location>
</feature>
<evidence type="ECO:0000256" key="1">
    <source>
        <dbReference type="SAM" id="MobiDB-lite"/>
    </source>
</evidence>
<feature type="region of interest" description="Disordered" evidence="1">
    <location>
        <begin position="104"/>
        <end position="135"/>
    </location>
</feature>
<dbReference type="InterPro" id="IPR018958">
    <property type="entry name" value="Knr4/Smi1-like_dom"/>
</dbReference>
<accession>A0A660C460</accession>
<name>A0A660C460_9PSEU</name>
<organism evidence="3 4">
    <name type="scientific">Prauserella rugosa</name>
    <dbReference type="NCBI Taxonomy" id="43354"/>
    <lineage>
        <taxon>Bacteria</taxon>
        <taxon>Bacillati</taxon>
        <taxon>Actinomycetota</taxon>
        <taxon>Actinomycetes</taxon>
        <taxon>Pseudonocardiales</taxon>
        <taxon>Pseudonocardiaceae</taxon>
        <taxon>Prauserella</taxon>
    </lineage>
</organism>